<reference evidence="6 7" key="1">
    <citation type="submission" date="2024-02" db="EMBL/GenBank/DDBJ databases">
        <authorList>
            <person name="Chen Y."/>
            <person name="Shah S."/>
            <person name="Dougan E. K."/>
            <person name="Thang M."/>
            <person name="Chan C."/>
        </authorList>
    </citation>
    <scope>NUCLEOTIDE SEQUENCE [LARGE SCALE GENOMIC DNA]</scope>
</reference>
<dbReference type="PANTHER" id="PTHR48025:SF1">
    <property type="entry name" value="RRM DOMAIN-CONTAINING PROTEIN"/>
    <property type="match status" value="1"/>
</dbReference>
<protein>
    <recommendedName>
        <fullName evidence="5">RRM domain-containing protein</fullName>
    </recommendedName>
</protein>
<keyword evidence="4" id="KW-0812">Transmembrane</keyword>
<evidence type="ECO:0000259" key="5">
    <source>
        <dbReference type="PROSITE" id="PS50102"/>
    </source>
</evidence>
<name>A0ABP0LVA4_9DINO</name>
<comment type="caution">
    <text evidence="6">The sequence shown here is derived from an EMBL/GenBank/DDBJ whole genome shotgun (WGS) entry which is preliminary data.</text>
</comment>
<dbReference type="PANTHER" id="PTHR48025">
    <property type="entry name" value="OS02G0815200 PROTEIN"/>
    <property type="match status" value="1"/>
</dbReference>
<evidence type="ECO:0000313" key="7">
    <source>
        <dbReference type="Proteomes" id="UP001642464"/>
    </source>
</evidence>
<dbReference type="InterPro" id="IPR000504">
    <property type="entry name" value="RRM_dom"/>
</dbReference>
<feature type="transmembrane region" description="Helical" evidence="4">
    <location>
        <begin position="29"/>
        <end position="49"/>
    </location>
</feature>
<feature type="region of interest" description="Disordered" evidence="3">
    <location>
        <begin position="221"/>
        <end position="250"/>
    </location>
</feature>
<evidence type="ECO:0000256" key="3">
    <source>
        <dbReference type="SAM" id="MobiDB-lite"/>
    </source>
</evidence>
<evidence type="ECO:0000256" key="1">
    <source>
        <dbReference type="ARBA" id="ARBA00022884"/>
    </source>
</evidence>
<dbReference type="Gene3D" id="3.30.70.330">
    <property type="match status" value="1"/>
</dbReference>
<dbReference type="PROSITE" id="PS50102">
    <property type="entry name" value="RRM"/>
    <property type="match status" value="1"/>
</dbReference>
<dbReference type="InterPro" id="IPR012677">
    <property type="entry name" value="Nucleotide-bd_a/b_plait_sf"/>
</dbReference>
<gene>
    <name evidence="6" type="ORF">SCF082_LOCUS24713</name>
</gene>
<feature type="transmembrane region" description="Helical" evidence="4">
    <location>
        <begin position="147"/>
        <end position="167"/>
    </location>
</feature>
<dbReference type="Proteomes" id="UP001642464">
    <property type="component" value="Unassembled WGS sequence"/>
</dbReference>
<dbReference type="InterPro" id="IPR050502">
    <property type="entry name" value="Euk_RNA-bind_prot"/>
</dbReference>
<proteinExistence type="predicted"/>
<feature type="domain" description="RRM" evidence="5">
    <location>
        <begin position="267"/>
        <end position="337"/>
    </location>
</feature>
<dbReference type="SUPFAM" id="SSF54928">
    <property type="entry name" value="RNA-binding domain, RBD"/>
    <property type="match status" value="1"/>
</dbReference>
<dbReference type="SMART" id="SM00360">
    <property type="entry name" value="RRM"/>
    <property type="match status" value="1"/>
</dbReference>
<organism evidence="6 7">
    <name type="scientific">Durusdinium trenchii</name>
    <dbReference type="NCBI Taxonomy" id="1381693"/>
    <lineage>
        <taxon>Eukaryota</taxon>
        <taxon>Sar</taxon>
        <taxon>Alveolata</taxon>
        <taxon>Dinophyceae</taxon>
        <taxon>Suessiales</taxon>
        <taxon>Symbiodiniaceae</taxon>
        <taxon>Durusdinium</taxon>
    </lineage>
</organism>
<dbReference type="EMBL" id="CAXAMM010018335">
    <property type="protein sequence ID" value="CAK9043140.1"/>
    <property type="molecule type" value="Genomic_DNA"/>
</dbReference>
<sequence>MAPVSLPNGALEKLEEEFDPELPVKICHLGQAAVAALSSLLAGALVLFLERPSGASASAAGAAAVVCAGQQSAPQLLLQALAAACGASASAGAEPMQIGAAAGLDFDGSGQVGSLFTPSCQVFRLHLAGALFAAMIAWLVLAPGLEFSLAACAILLATGSVGAAIALDPAAARRDGAGPPPVVALPVLGAPPAAPVQRVQTPDCGASGSCGFQKVLGAQRERFERPERETPRERLPERDARERFAPRERERPERVERVEKVAEKVRKTIRVCNVPKNLEDRDIQEAFEDIGRVTQCEVERGVAIITFANSSHAKKAVQTFDRGELNGQTIYVSVHEP</sequence>
<evidence type="ECO:0000313" key="6">
    <source>
        <dbReference type="EMBL" id="CAK9043140.1"/>
    </source>
</evidence>
<dbReference type="CDD" id="cd00590">
    <property type="entry name" value="RRM_SF"/>
    <property type="match status" value="1"/>
</dbReference>
<keyword evidence="4" id="KW-1133">Transmembrane helix</keyword>
<feature type="transmembrane region" description="Helical" evidence="4">
    <location>
        <begin position="122"/>
        <end position="141"/>
    </location>
</feature>
<dbReference type="InterPro" id="IPR035979">
    <property type="entry name" value="RBD_domain_sf"/>
</dbReference>
<accession>A0ABP0LVA4</accession>
<evidence type="ECO:0000256" key="2">
    <source>
        <dbReference type="PROSITE-ProRule" id="PRU00176"/>
    </source>
</evidence>
<dbReference type="Pfam" id="PF00076">
    <property type="entry name" value="RRM_1"/>
    <property type="match status" value="1"/>
</dbReference>
<evidence type="ECO:0000256" key="4">
    <source>
        <dbReference type="SAM" id="Phobius"/>
    </source>
</evidence>
<keyword evidence="7" id="KW-1185">Reference proteome</keyword>
<keyword evidence="1 2" id="KW-0694">RNA-binding</keyword>
<keyword evidence="4" id="KW-0472">Membrane</keyword>